<feature type="region of interest" description="Disordered" evidence="1">
    <location>
        <begin position="18"/>
        <end position="48"/>
    </location>
</feature>
<sequence length="140" mass="14717">MYRGELWSPPPRRALVFLYSDSNETPADSPTSPDPMSGGSYGSSLEHSLGGSLESINGCWAYPEPHPIMSSASLCGGSTCPNPNPGISSQMPPPPCLSLVPRPTSLVPKSSRTLTPVKSMPNFQAHDPNNPVSSGLPLCP</sequence>
<reference evidence="2 3" key="1">
    <citation type="submission" date="2018-10" db="EMBL/GenBank/DDBJ databases">
        <authorList>
            <consortium name="Pathogen Informatics"/>
        </authorList>
    </citation>
    <scope>NUCLEOTIDE SEQUENCE [LARGE SCALE GENOMIC DNA]</scope>
</reference>
<keyword evidence="3" id="KW-1185">Reference proteome</keyword>
<protein>
    <submittedName>
        <fullName evidence="4">Pleckstrin homology-like domain family B member 2</fullName>
    </submittedName>
</protein>
<feature type="compositionally biased region" description="Polar residues" evidence="1">
    <location>
        <begin position="20"/>
        <end position="31"/>
    </location>
</feature>
<dbReference type="Proteomes" id="UP000267029">
    <property type="component" value="Unassembled WGS sequence"/>
</dbReference>
<gene>
    <name evidence="2" type="ORF">MCOS_LOCUS8780</name>
</gene>
<organism evidence="4">
    <name type="scientific">Mesocestoides corti</name>
    <name type="common">Flatworm</name>
    <dbReference type="NCBI Taxonomy" id="53468"/>
    <lineage>
        <taxon>Eukaryota</taxon>
        <taxon>Metazoa</taxon>
        <taxon>Spiralia</taxon>
        <taxon>Lophotrochozoa</taxon>
        <taxon>Platyhelminthes</taxon>
        <taxon>Cestoda</taxon>
        <taxon>Eucestoda</taxon>
        <taxon>Cyclophyllidea</taxon>
        <taxon>Mesocestoididae</taxon>
        <taxon>Mesocestoides</taxon>
    </lineage>
</organism>
<name>A0A0R3UM31_MESCO</name>
<dbReference type="EMBL" id="UXSR01005573">
    <property type="protein sequence ID" value="VDD82777.1"/>
    <property type="molecule type" value="Genomic_DNA"/>
</dbReference>
<proteinExistence type="predicted"/>
<evidence type="ECO:0000256" key="1">
    <source>
        <dbReference type="SAM" id="MobiDB-lite"/>
    </source>
</evidence>
<evidence type="ECO:0000313" key="3">
    <source>
        <dbReference type="Proteomes" id="UP000267029"/>
    </source>
</evidence>
<evidence type="ECO:0000313" key="2">
    <source>
        <dbReference type="EMBL" id="VDD82777.1"/>
    </source>
</evidence>
<evidence type="ECO:0000313" key="4">
    <source>
        <dbReference type="WBParaSite" id="MCU_006756-RA"/>
    </source>
</evidence>
<dbReference type="WBParaSite" id="MCU_006756-RA">
    <property type="protein sequence ID" value="MCU_006756-RA"/>
    <property type="gene ID" value="MCU_006756"/>
</dbReference>
<reference evidence="4" key="2">
    <citation type="submission" date="2019-11" db="UniProtKB">
        <authorList>
            <consortium name="WormBaseParasite"/>
        </authorList>
    </citation>
    <scope>IDENTIFICATION</scope>
</reference>
<feature type="region of interest" description="Disordered" evidence="1">
    <location>
        <begin position="82"/>
        <end position="140"/>
    </location>
</feature>
<dbReference type="AlphaFoldDB" id="A0A0R3UM31"/>
<accession>A0A0R3UM31</accession>
<feature type="compositionally biased region" description="Polar residues" evidence="1">
    <location>
        <begin position="107"/>
        <end position="116"/>
    </location>
</feature>